<sequence length="60" mass="6419">MGRILVYGTDNRAERLSEGLGPPNLPNAPDAGSLRQTRAKCPVTRDKRRCGGPRGSAATR</sequence>
<evidence type="ECO:0000313" key="2">
    <source>
        <dbReference type="EMBL" id="GAA0924813.1"/>
    </source>
</evidence>
<accession>A0ABN1P930</accession>
<comment type="caution">
    <text evidence="2">The sequence shown here is derived from an EMBL/GenBank/DDBJ whole genome shotgun (WGS) entry which is preliminary data.</text>
</comment>
<evidence type="ECO:0000256" key="1">
    <source>
        <dbReference type="SAM" id="MobiDB-lite"/>
    </source>
</evidence>
<feature type="region of interest" description="Disordered" evidence="1">
    <location>
        <begin position="1"/>
        <end position="60"/>
    </location>
</feature>
<name>A0ABN1P930_9ACTN</name>
<keyword evidence="3" id="KW-1185">Reference proteome</keyword>
<evidence type="ECO:0000313" key="3">
    <source>
        <dbReference type="Proteomes" id="UP001501005"/>
    </source>
</evidence>
<dbReference type="EMBL" id="BAAAHG010000046">
    <property type="protein sequence ID" value="GAA0924813.1"/>
    <property type="molecule type" value="Genomic_DNA"/>
</dbReference>
<gene>
    <name evidence="2" type="ORF">GCM10009549_45540</name>
</gene>
<organism evidence="2 3">
    <name type="scientific">Streptomyces thermoalcalitolerans</name>
    <dbReference type="NCBI Taxonomy" id="65605"/>
    <lineage>
        <taxon>Bacteria</taxon>
        <taxon>Bacillati</taxon>
        <taxon>Actinomycetota</taxon>
        <taxon>Actinomycetes</taxon>
        <taxon>Kitasatosporales</taxon>
        <taxon>Streptomycetaceae</taxon>
        <taxon>Streptomyces</taxon>
    </lineage>
</organism>
<dbReference type="Proteomes" id="UP001501005">
    <property type="component" value="Unassembled WGS sequence"/>
</dbReference>
<reference evidence="2 3" key="1">
    <citation type="journal article" date="2019" name="Int. J. Syst. Evol. Microbiol.">
        <title>The Global Catalogue of Microorganisms (GCM) 10K type strain sequencing project: providing services to taxonomists for standard genome sequencing and annotation.</title>
        <authorList>
            <consortium name="The Broad Institute Genomics Platform"/>
            <consortium name="The Broad Institute Genome Sequencing Center for Infectious Disease"/>
            <person name="Wu L."/>
            <person name="Ma J."/>
        </authorList>
    </citation>
    <scope>NUCLEOTIDE SEQUENCE [LARGE SCALE GENOMIC DNA]</scope>
    <source>
        <strain evidence="2 3">JCM 10673</strain>
    </source>
</reference>
<proteinExistence type="predicted"/>
<protein>
    <submittedName>
        <fullName evidence="2">Uncharacterized protein</fullName>
    </submittedName>
</protein>